<name>A0A3M8A561_9BACL</name>
<dbReference type="Proteomes" id="UP000317180">
    <property type="component" value="Unassembled WGS sequence"/>
</dbReference>
<evidence type="ECO:0000313" key="3">
    <source>
        <dbReference type="Proteomes" id="UP000276178"/>
    </source>
</evidence>
<dbReference type="EMBL" id="BJOD01000072">
    <property type="protein sequence ID" value="GED28426.1"/>
    <property type="molecule type" value="Genomic_DNA"/>
</dbReference>
<evidence type="ECO:0000313" key="2">
    <source>
        <dbReference type="EMBL" id="RNB46353.1"/>
    </source>
</evidence>
<proteinExistence type="predicted"/>
<evidence type="ECO:0008006" key="5">
    <source>
        <dbReference type="Google" id="ProtNLM"/>
    </source>
</evidence>
<dbReference type="RefSeq" id="WP_005835521.1">
    <property type="nucleotide sequence ID" value="NZ_BJOD01000072.1"/>
</dbReference>
<dbReference type="Proteomes" id="UP000276178">
    <property type="component" value="Unassembled WGS sequence"/>
</dbReference>
<dbReference type="EMBL" id="RHHN01000117">
    <property type="protein sequence ID" value="RNB46353.1"/>
    <property type="molecule type" value="Genomic_DNA"/>
</dbReference>
<gene>
    <name evidence="1" type="ORF">BAG01nite_45280</name>
    <name evidence="2" type="ORF">EB820_25105</name>
</gene>
<dbReference type="GeneID" id="82809337"/>
<dbReference type="AlphaFoldDB" id="A0A3M8A561"/>
<reference evidence="1 4" key="2">
    <citation type="submission" date="2019-06" db="EMBL/GenBank/DDBJ databases">
        <title>Whole genome shotgun sequence of Brevibacillus agri NBRC 15538.</title>
        <authorList>
            <person name="Hosoyama A."/>
            <person name="Uohara A."/>
            <person name="Ohji S."/>
            <person name="Ichikawa N."/>
        </authorList>
    </citation>
    <scope>NUCLEOTIDE SEQUENCE [LARGE SCALE GENOMIC DNA]</scope>
    <source>
        <strain evidence="1 4">NBRC 15538</strain>
    </source>
</reference>
<protein>
    <recommendedName>
        <fullName evidence="5">MarR family transcriptional regulator</fullName>
    </recommendedName>
</protein>
<evidence type="ECO:0000313" key="1">
    <source>
        <dbReference type="EMBL" id="GED28426.1"/>
    </source>
</evidence>
<keyword evidence="4" id="KW-1185">Reference proteome</keyword>
<sequence>MAKIEQKTRTVKINKSFLLELAEDDRLNKKDFRLILYLLTELDDVEFVRITQKQVCVDLFLEKSVVSKSFASLISLGILEEGVTENFEKGYRFRWLPRLIDQIRR</sequence>
<organism evidence="2 3">
    <name type="scientific">Brevibacillus agri</name>
    <dbReference type="NCBI Taxonomy" id="51101"/>
    <lineage>
        <taxon>Bacteria</taxon>
        <taxon>Bacillati</taxon>
        <taxon>Bacillota</taxon>
        <taxon>Bacilli</taxon>
        <taxon>Bacillales</taxon>
        <taxon>Paenibacillaceae</taxon>
        <taxon>Brevibacillus</taxon>
    </lineage>
</organism>
<reference evidence="2 3" key="1">
    <citation type="submission" date="2018-10" db="EMBL/GenBank/DDBJ databases">
        <title>Phylogenomics of Brevibacillus.</title>
        <authorList>
            <person name="Dunlap C."/>
        </authorList>
    </citation>
    <scope>NUCLEOTIDE SEQUENCE [LARGE SCALE GENOMIC DNA]</scope>
    <source>
        <strain evidence="2 3">NRRL NRS 1219</strain>
    </source>
</reference>
<comment type="caution">
    <text evidence="2">The sequence shown here is derived from an EMBL/GenBank/DDBJ whole genome shotgun (WGS) entry which is preliminary data.</text>
</comment>
<evidence type="ECO:0000313" key="4">
    <source>
        <dbReference type="Proteomes" id="UP000317180"/>
    </source>
</evidence>
<accession>A0A3M8A561</accession>